<sequence length="231" mass="25157">METNLKATDAKVNDIADKQTIMKGDLDEIKDQIKVMQDDFTDQIKGMKDEFAVISKGVQTLLGLKAKEELVAEAAELSAGTKTPSPMLHRSTSNNGILGPPPGGTSRFNNGLVTNTQDNSHVGVGFNSAYGNFKVPKIEFPCFEGVDVRGWIRKSNRPEEMSHVIAIDRLQEATLNSISKYSRYSSGPSFTSAGVPSNPSTSKASRLLVNVANGSRIQSDAFCRAFEWIKQ</sequence>
<proteinExistence type="predicted"/>
<accession>A0A7J6USE9</accession>
<dbReference type="EMBL" id="JABWDY010044364">
    <property type="protein sequence ID" value="KAF5175185.1"/>
    <property type="molecule type" value="Genomic_DNA"/>
</dbReference>
<evidence type="ECO:0000313" key="2">
    <source>
        <dbReference type="Proteomes" id="UP000554482"/>
    </source>
</evidence>
<keyword evidence="2" id="KW-1185">Reference proteome</keyword>
<evidence type="ECO:0000313" key="1">
    <source>
        <dbReference type="EMBL" id="KAF5175185.1"/>
    </source>
</evidence>
<reference evidence="1 2" key="1">
    <citation type="submission" date="2020-06" db="EMBL/GenBank/DDBJ databases">
        <title>Transcriptomic and genomic resources for Thalictrum thalictroides and T. hernandezii: Facilitating candidate gene discovery in an emerging model plant lineage.</title>
        <authorList>
            <person name="Arias T."/>
            <person name="Riano-Pachon D.M."/>
            <person name="Di Stilio V.S."/>
        </authorList>
    </citation>
    <scope>NUCLEOTIDE SEQUENCE [LARGE SCALE GENOMIC DNA]</scope>
    <source>
        <strain evidence="2">cv. WT478/WT964</strain>
        <tissue evidence="1">Leaves</tissue>
    </source>
</reference>
<dbReference type="Proteomes" id="UP000554482">
    <property type="component" value="Unassembled WGS sequence"/>
</dbReference>
<comment type="caution">
    <text evidence="1">The sequence shown here is derived from an EMBL/GenBank/DDBJ whole genome shotgun (WGS) entry which is preliminary data.</text>
</comment>
<gene>
    <name evidence="1" type="ORF">FRX31_035231</name>
</gene>
<dbReference type="AlphaFoldDB" id="A0A7J6USE9"/>
<protein>
    <submittedName>
        <fullName evidence="1">Uncharacterized protein</fullName>
    </submittedName>
</protein>
<organism evidence="1 2">
    <name type="scientific">Thalictrum thalictroides</name>
    <name type="common">Rue-anemone</name>
    <name type="synonym">Anemone thalictroides</name>
    <dbReference type="NCBI Taxonomy" id="46969"/>
    <lineage>
        <taxon>Eukaryota</taxon>
        <taxon>Viridiplantae</taxon>
        <taxon>Streptophyta</taxon>
        <taxon>Embryophyta</taxon>
        <taxon>Tracheophyta</taxon>
        <taxon>Spermatophyta</taxon>
        <taxon>Magnoliopsida</taxon>
        <taxon>Ranunculales</taxon>
        <taxon>Ranunculaceae</taxon>
        <taxon>Thalictroideae</taxon>
        <taxon>Thalictrum</taxon>
    </lineage>
</organism>
<name>A0A7J6USE9_THATH</name>